<evidence type="ECO:0000256" key="1">
    <source>
        <dbReference type="SAM" id="MobiDB-lite"/>
    </source>
</evidence>
<feature type="compositionally biased region" description="Low complexity" evidence="1">
    <location>
        <begin position="78"/>
        <end position="88"/>
    </location>
</feature>
<feature type="region of interest" description="Disordered" evidence="1">
    <location>
        <begin position="67"/>
        <end position="88"/>
    </location>
</feature>
<protein>
    <submittedName>
        <fullName evidence="2">Uncharacterized protein</fullName>
    </submittedName>
</protein>
<feature type="region of interest" description="Disordered" evidence="1">
    <location>
        <begin position="129"/>
        <end position="148"/>
    </location>
</feature>
<reference evidence="2 3" key="1">
    <citation type="submission" date="2019-05" db="EMBL/GenBank/DDBJ databases">
        <title>Another draft genome of Portunus trituberculatus and its Hox gene families provides insights of decapod evolution.</title>
        <authorList>
            <person name="Jeong J.-H."/>
            <person name="Song I."/>
            <person name="Kim S."/>
            <person name="Choi T."/>
            <person name="Kim D."/>
            <person name="Ryu S."/>
            <person name="Kim W."/>
        </authorList>
    </citation>
    <scope>NUCLEOTIDE SEQUENCE [LARGE SCALE GENOMIC DNA]</scope>
    <source>
        <tissue evidence="2">Muscle</tissue>
    </source>
</reference>
<organism evidence="2 3">
    <name type="scientific">Portunus trituberculatus</name>
    <name type="common">Swimming crab</name>
    <name type="synonym">Neptunus trituberculatus</name>
    <dbReference type="NCBI Taxonomy" id="210409"/>
    <lineage>
        <taxon>Eukaryota</taxon>
        <taxon>Metazoa</taxon>
        <taxon>Ecdysozoa</taxon>
        <taxon>Arthropoda</taxon>
        <taxon>Crustacea</taxon>
        <taxon>Multicrustacea</taxon>
        <taxon>Malacostraca</taxon>
        <taxon>Eumalacostraca</taxon>
        <taxon>Eucarida</taxon>
        <taxon>Decapoda</taxon>
        <taxon>Pleocyemata</taxon>
        <taxon>Brachyura</taxon>
        <taxon>Eubrachyura</taxon>
        <taxon>Portunoidea</taxon>
        <taxon>Portunidae</taxon>
        <taxon>Portuninae</taxon>
        <taxon>Portunus</taxon>
    </lineage>
</organism>
<evidence type="ECO:0000313" key="2">
    <source>
        <dbReference type="EMBL" id="MPC48742.1"/>
    </source>
</evidence>
<gene>
    <name evidence="2" type="ORF">E2C01_042525</name>
</gene>
<comment type="caution">
    <text evidence="2">The sequence shown here is derived from an EMBL/GenBank/DDBJ whole genome shotgun (WGS) entry which is preliminary data.</text>
</comment>
<keyword evidence="3" id="KW-1185">Reference proteome</keyword>
<dbReference type="Proteomes" id="UP000324222">
    <property type="component" value="Unassembled WGS sequence"/>
</dbReference>
<feature type="region of interest" description="Disordered" evidence="1">
    <location>
        <begin position="1"/>
        <end position="46"/>
    </location>
</feature>
<proteinExistence type="predicted"/>
<name>A0A5B7FQH1_PORTR</name>
<evidence type="ECO:0000313" key="3">
    <source>
        <dbReference type="Proteomes" id="UP000324222"/>
    </source>
</evidence>
<feature type="compositionally biased region" description="Pro residues" evidence="1">
    <location>
        <begin position="1"/>
        <end position="10"/>
    </location>
</feature>
<sequence>MCPSLDPPTSPSSITPRHRARVRPSSMPLWGGRAGGQEEGVGGAGVTAQQSNINACACVWEEHEQERQLRHAGPHASHSTPTTVPTPIHTTLLIPSTTFSCSTLCRSSQTMHCSPPLLVPQSLPLPRPLSPAAHNIPKPYFHQRVQNK</sequence>
<dbReference type="AlphaFoldDB" id="A0A5B7FQH1"/>
<feature type="compositionally biased region" description="Gly residues" evidence="1">
    <location>
        <begin position="32"/>
        <end position="45"/>
    </location>
</feature>
<accession>A0A5B7FQH1</accession>
<dbReference type="EMBL" id="VSRR010008443">
    <property type="protein sequence ID" value="MPC48742.1"/>
    <property type="molecule type" value="Genomic_DNA"/>
</dbReference>